<reference evidence="4 5" key="1">
    <citation type="journal article" date="2016" name="Sci. Rep.">
        <title>Metabolic traits of an uncultured archaeal lineage -MSBL1- from brine pools of the Red Sea.</title>
        <authorList>
            <person name="Mwirichia R."/>
            <person name="Alam I."/>
            <person name="Rashid M."/>
            <person name="Vinu M."/>
            <person name="Ba-Alawi W."/>
            <person name="Anthony Kamau A."/>
            <person name="Kamanda Ngugi D."/>
            <person name="Goker M."/>
            <person name="Klenk H.P."/>
            <person name="Bajic V."/>
            <person name="Stingl U."/>
        </authorList>
    </citation>
    <scope>NUCLEOTIDE SEQUENCE [LARGE SCALE GENOMIC DNA]</scope>
    <source>
        <strain evidence="4">SCGC-AAA382C18</strain>
    </source>
</reference>
<sequence length="339" mass="35360">MSNEKISLEHGAGGKAMMNLIKDIFLEEIEKGKELGEVGLSDLDDGAALKIGNENIIFTTDSHTIQPIFFPGGDIGRLAVAGTVNDMAVMGGKPLAMSAAVVMSEGFPTESLGKVVRSMNGTADEAGVSLVTGDTKVMDKGSLDDIIVTTTGIGIAKKPISDHGLNPGDKIVVTGNIGNHETSIISEREGIDVESPIESDVAPIWKTIEAGLEVGGITAMKDPTRGGVSGVLNEIADKSNVGIVLFEDKFPVSKSVNGICEMLGIDPLNLTNEGIAIIGVEADKGNDVLEAIRNTKYGKNAEIIGEAVEEDNGKVMLKTAIGGRRLVRANVGAPTPRIC</sequence>
<dbReference type="InterPro" id="IPR010918">
    <property type="entry name" value="PurM-like_C_dom"/>
</dbReference>
<dbReference type="CDD" id="cd02197">
    <property type="entry name" value="HypE"/>
    <property type="match status" value="1"/>
</dbReference>
<dbReference type="SUPFAM" id="SSF56042">
    <property type="entry name" value="PurM C-terminal domain-like"/>
    <property type="match status" value="1"/>
</dbReference>
<dbReference type="SUPFAM" id="SSF55326">
    <property type="entry name" value="PurM N-terminal domain-like"/>
    <property type="match status" value="1"/>
</dbReference>
<dbReference type="Gene3D" id="3.90.650.10">
    <property type="entry name" value="PurM-like C-terminal domain"/>
    <property type="match status" value="1"/>
</dbReference>
<organism evidence="4 5">
    <name type="scientific">candidate division MSBL1 archaeon SCGC-AAA382C18</name>
    <dbReference type="NCBI Taxonomy" id="1698281"/>
    <lineage>
        <taxon>Archaea</taxon>
        <taxon>Methanobacteriati</taxon>
        <taxon>Methanobacteriota</taxon>
        <taxon>candidate division MSBL1</taxon>
    </lineage>
</organism>
<dbReference type="EMBL" id="LHYF01000046">
    <property type="protein sequence ID" value="KXB06211.1"/>
    <property type="molecule type" value="Genomic_DNA"/>
</dbReference>
<comment type="similarity">
    <text evidence="1">Belongs to the HypE family.</text>
</comment>
<name>A0A133VIE2_9EURY</name>
<dbReference type="InterPro" id="IPR036921">
    <property type="entry name" value="PurM-like_N_sf"/>
</dbReference>
<dbReference type="Pfam" id="PF02769">
    <property type="entry name" value="AIRS_C"/>
    <property type="match status" value="1"/>
</dbReference>
<protein>
    <submittedName>
        <fullName evidence="4">Hydrogenase expression protein</fullName>
    </submittedName>
</protein>
<dbReference type="AlphaFoldDB" id="A0A133VIE2"/>
<dbReference type="Gene3D" id="3.30.1330.10">
    <property type="entry name" value="PurM-like, N-terminal domain"/>
    <property type="match status" value="1"/>
</dbReference>
<dbReference type="PIRSF" id="PIRSF005644">
    <property type="entry name" value="Hdrgns_mtr_HypE"/>
    <property type="match status" value="1"/>
</dbReference>
<feature type="domain" description="PurM-like N-terminal" evidence="2">
    <location>
        <begin position="44"/>
        <end position="156"/>
    </location>
</feature>
<evidence type="ECO:0000313" key="5">
    <source>
        <dbReference type="Proteomes" id="UP000070404"/>
    </source>
</evidence>
<dbReference type="InterPro" id="IPR036676">
    <property type="entry name" value="PurM-like_C_sf"/>
</dbReference>
<gene>
    <name evidence="4" type="ORF">AKJ52_02425</name>
</gene>
<dbReference type="GO" id="GO:0051604">
    <property type="term" value="P:protein maturation"/>
    <property type="evidence" value="ECO:0007669"/>
    <property type="project" value="TreeGrafter"/>
</dbReference>
<dbReference type="Proteomes" id="UP000070404">
    <property type="component" value="Unassembled WGS sequence"/>
</dbReference>
<feature type="domain" description="PurM-like C-terminal" evidence="3">
    <location>
        <begin position="167"/>
        <end position="317"/>
    </location>
</feature>
<dbReference type="NCBIfam" id="TIGR02124">
    <property type="entry name" value="hypE"/>
    <property type="match status" value="1"/>
</dbReference>
<evidence type="ECO:0000259" key="2">
    <source>
        <dbReference type="Pfam" id="PF00586"/>
    </source>
</evidence>
<dbReference type="Pfam" id="PF00586">
    <property type="entry name" value="AIRS"/>
    <property type="match status" value="1"/>
</dbReference>
<dbReference type="PANTHER" id="PTHR30303:SF0">
    <property type="entry name" value="CARBAMOYL DEHYDRATASE HYPE"/>
    <property type="match status" value="1"/>
</dbReference>
<comment type="caution">
    <text evidence="4">The sequence shown here is derived from an EMBL/GenBank/DDBJ whole genome shotgun (WGS) entry which is preliminary data.</text>
</comment>
<dbReference type="PATRIC" id="fig|1698281.3.peg.472"/>
<dbReference type="PANTHER" id="PTHR30303">
    <property type="entry name" value="HYDROGENASE ISOENZYMES FORMATION PROTEIN HYPE"/>
    <property type="match status" value="1"/>
</dbReference>
<dbReference type="InterPro" id="IPR011854">
    <property type="entry name" value="HypE"/>
</dbReference>
<proteinExistence type="inferred from homology"/>
<keyword evidence="5" id="KW-1185">Reference proteome</keyword>
<evidence type="ECO:0000256" key="1">
    <source>
        <dbReference type="ARBA" id="ARBA00006243"/>
    </source>
</evidence>
<accession>A0A133VIE2</accession>
<evidence type="ECO:0000259" key="3">
    <source>
        <dbReference type="Pfam" id="PF02769"/>
    </source>
</evidence>
<dbReference type="InterPro" id="IPR016188">
    <property type="entry name" value="PurM-like_N"/>
</dbReference>
<evidence type="ECO:0000313" key="4">
    <source>
        <dbReference type="EMBL" id="KXB06211.1"/>
    </source>
</evidence>